<sequence>MLADAEKGKDCSIDLKMNIDFQFLQVNYEDHIYVKEISFRLLLFRNNGGSLRHRGKDRNRPPVLSPIIDKEFSGIVLFKQWFCWNH</sequence>
<proteinExistence type="predicted"/>
<name>A0ACB0LWD8_TRIPR</name>
<keyword evidence="2" id="KW-1185">Reference proteome</keyword>
<evidence type="ECO:0000313" key="1">
    <source>
        <dbReference type="EMBL" id="CAJ2672815.1"/>
    </source>
</evidence>
<comment type="caution">
    <text evidence="1">The sequence shown here is derived from an EMBL/GenBank/DDBJ whole genome shotgun (WGS) entry which is preliminary data.</text>
</comment>
<dbReference type="Proteomes" id="UP001177021">
    <property type="component" value="Unassembled WGS sequence"/>
</dbReference>
<reference evidence="1" key="1">
    <citation type="submission" date="2023-10" db="EMBL/GenBank/DDBJ databases">
        <authorList>
            <person name="Rodriguez Cubillos JULIANA M."/>
            <person name="De Vega J."/>
        </authorList>
    </citation>
    <scope>NUCLEOTIDE SEQUENCE</scope>
</reference>
<organism evidence="1 2">
    <name type="scientific">Trifolium pratense</name>
    <name type="common">Red clover</name>
    <dbReference type="NCBI Taxonomy" id="57577"/>
    <lineage>
        <taxon>Eukaryota</taxon>
        <taxon>Viridiplantae</taxon>
        <taxon>Streptophyta</taxon>
        <taxon>Embryophyta</taxon>
        <taxon>Tracheophyta</taxon>
        <taxon>Spermatophyta</taxon>
        <taxon>Magnoliopsida</taxon>
        <taxon>eudicotyledons</taxon>
        <taxon>Gunneridae</taxon>
        <taxon>Pentapetalae</taxon>
        <taxon>rosids</taxon>
        <taxon>fabids</taxon>
        <taxon>Fabales</taxon>
        <taxon>Fabaceae</taxon>
        <taxon>Papilionoideae</taxon>
        <taxon>50 kb inversion clade</taxon>
        <taxon>NPAAA clade</taxon>
        <taxon>Hologalegina</taxon>
        <taxon>IRL clade</taxon>
        <taxon>Trifolieae</taxon>
        <taxon>Trifolium</taxon>
    </lineage>
</organism>
<gene>
    <name evidence="1" type="ORF">MILVUS5_LOCUS36389</name>
</gene>
<evidence type="ECO:0000313" key="2">
    <source>
        <dbReference type="Proteomes" id="UP001177021"/>
    </source>
</evidence>
<accession>A0ACB0LWD8</accession>
<protein>
    <submittedName>
        <fullName evidence="1">Uncharacterized protein</fullName>
    </submittedName>
</protein>
<dbReference type="EMBL" id="CASHSV030000716">
    <property type="protein sequence ID" value="CAJ2672815.1"/>
    <property type="molecule type" value="Genomic_DNA"/>
</dbReference>